<proteinExistence type="predicted"/>
<feature type="region of interest" description="Disordered" evidence="1">
    <location>
        <begin position="123"/>
        <end position="170"/>
    </location>
</feature>
<feature type="compositionally biased region" description="Polar residues" evidence="1">
    <location>
        <begin position="136"/>
        <end position="155"/>
    </location>
</feature>
<evidence type="ECO:0000313" key="2">
    <source>
        <dbReference type="EMBL" id="CAF0772357.1"/>
    </source>
</evidence>
<feature type="compositionally biased region" description="Low complexity" evidence="1">
    <location>
        <begin position="9"/>
        <end position="30"/>
    </location>
</feature>
<keyword evidence="3" id="KW-1185">Reference proteome</keyword>
<comment type="caution">
    <text evidence="2">The sequence shown here is derived from an EMBL/GenBank/DDBJ whole genome shotgun (WGS) entry which is preliminary data.</text>
</comment>
<dbReference type="Proteomes" id="UP000663870">
    <property type="component" value="Unassembled WGS sequence"/>
</dbReference>
<reference evidence="2" key="1">
    <citation type="submission" date="2021-02" db="EMBL/GenBank/DDBJ databases">
        <authorList>
            <person name="Nowell W R."/>
        </authorList>
    </citation>
    <scope>NUCLEOTIDE SEQUENCE</scope>
</reference>
<name>A0A813QX52_9BILA</name>
<dbReference type="AlphaFoldDB" id="A0A813QX52"/>
<feature type="region of interest" description="Disordered" evidence="1">
    <location>
        <begin position="1"/>
        <end position="31"/>
    </location>
</feature>
<evidence type="ECO:0000313" key="3">
    <source>
        <dbReference type="Proteomes" id="UP000663870"/>
    </source>
</evidence>
<gene>
    <name evidence="2" type="ORF">JXQ802_LOCUS2782</name>
</gene>
<dbReference type="EMBL" id="CAJNOL010000035">
    <property type="protein sequence ID" value="CAF0772357.1"/>
    <property type="molecule type" value="Genomic_DNA"/>
</dbReference>
<sequence length="369" mass="41947">MLVQHFFPSTSTATISNSSFSPSSPPSSLMKNKKSSILSPFFNSESTGFQPTIEQNIRLGCSEKIKTHLSAWPSKLTSVMEIHRQRFSQLNPRFKQQQQQQHTTATFLHPIQQSVICPVILPSTTRPQPRQEARSKQNQQPHLPPTQTIRRPNTAQIKQQQQQQSQSLSDSNHQYITLTNLTKILHVLQTQVKINDNDTSTDMSSSTTNSAKQRVQQHLQDTATRWWKPVRSSDSHTHVLPPSSIYSYGTSATSQLTSADTVQQHQQEPESFPLITIVSNSTRQLNVSSINGNGTSKYDESESSTEIQTTVIASIVQPPKTATNTKRARQEPLIMQARGMRLHSYDHHYYYKKQNNMNFLQQQRLIRQT</sequence>
<organism evidence="2 3">
    <name type="scientific">Rotaria sordida</name>
    <dbReference type="NCBI Taxonomy" id="392033"/>
    <lineage>
        <taxon>Eukaryota</taxon>
        <taxon>Metazoa</taxon>
        <taxon>Spiralia</taxon>
        <taxon>Gnathifera</taxon>
        <taxon>Rotifera</taxon>
        <taxon>Eurotatoria</taxon>
        <taxon>Bdelloidea</taxon>
        <taxon>Philodinida</taxon>
        <taxon>Philodinidae</taxon>
        <taxon>Rotaria</taxon>
    </lineage>
</organism>
<evidence type="ECO:0000256" key="1">
    <source>
        <dbReference type="SAM" id="MobiDB-lite"/>
    </source>
</evidence>
<accession>A0A813QX52</accession>
<feature type="compositionally biased region" description="Low complexity" evidence="1">
    <location>
        <begin position="156"/>
        <end position="170"/>
    </location>
</feature>
<protein>
    <submittedName>
        <fullName evidence="2">Uncharacterized protein</fullName>
    </submittedName>
</protein>